<evidence type="ECO:0000313" key="12">
    <source>
        <dbReference type="Proteomes" id="UP000583929"/>
    </source>
</evidence>
<feature type="compositionally biased region" description="Low complexity" evidence="8">
    <location>
        <begin position="291"/>
        <end position="302"/>
    </location>
</feature>
<dbReference type="PRINTS" id="PR00463">
    <property type="entry name" value="EP450I"/>
</dbReference>
<dbReference type="GO" id="GO:0004497">
    <property type="term" value="F:monooxygenase activity"/>
    <property type="evidence" value="ECO:0007669"/>
    <property type="project" value="UniProtKB-KW"/>
</dbReference>
<dbReference type="Pfam" id="PF00069">
    <property type="entry name" value="Pkinase"/>
    <property type="match status" value="1"/>
</dbReference>
<gene>
    <name evidence="11" type="ORF">G4B88_016532</name>
</gene>
<protein>
    <recommendedName>
        <fullName evidence="10">Protein kinase domain-containing protein</fullName>
    </recommendedName>
</protein>
<evidence type="ECO:0000256" key="9">
    <source>
        <dbReference type="SAM" id="Phobius"/>
    </source>
</evidence>
<dbReference type="GO" id="GO:0005506">
    <property type="term" value="F:iron ion binding"/>
    <property type="evidence" value="ECO:0007669"/>
    <property type="project" value="InterPro"/>
</dbReference>
<evidence type="ECO:0000256" key="6">
    <source>
        <dbReference type="ARBA" id="ARBA00023004"/>
    </source>
</evidence>
<dbReference type="SUPFAM" id="SSF56112">
    <property type="entry name" value="Protein kinase-like (PK-like)"/>
    <property type="match status" value="1"/>
</dbReference>
<sequence length="3299" mass="375597">LFKPYHHYLPHGIPTNSTLFPSRSLFSFYAYFGEHTLEADQLLLKVHDNALASRPDTLATRNLSYDGTDITFAPHGQYWKETAFGNQRSDHGDFISLMKDIVQLSAGFAFGDLFPSLSFLDWLAPVRYSCDSECGGLAFKDSKIIIETVKAQLLNPSLQHLESIIHCLHHRAELMKKSNGVYFPEECSNIFLTKDQDVRLGDFGLAKTLKADDLPSYPRFKVKIQVVGAPNYTCPELPSDIPYGFKSDIWSLGGGGGGALGSGGAPVVLGSITVCEREGDGVSEIERGRWSETSTTSSSPSSKLPPGPWKLPIVENIHNLMFGSSLIHHTPIDLAKKYGPLMHLKISEVPTIVISSPEFAKQVMRVHDVNFASRPSILFSKIMLYDGVGLAFAPYGEHWRQEAIEVSLGFELADLFPSFKLFYQMSRSKFKLEKLRGRAEKIFEEIIHEHKKQKPKERSDEDLVDVLLKYHDNDDLGFALTNENIYAINNLITNAKLYKVANRQFYKLLVLEIFAAGIETSATTVEWAMSELMKNPKIMKRAQDEIREVFHRKGLGNERALDEMKYLKSVIKESMRLHPILPLIVPRQNQKKCEINGYEIPAKTNTIINAWVIGRDSNYWPEPEIFKPERFLDDNNCIDSKLGNNFEYLPFGGGRRICVGMSFGLLSVELSLALLLFHFDWMLPNGVKNEDLDMTECTFIHTDQDKEIKSSTNKSGDEEDLVDVLLKFHETEDHHKFTLTMDNIKAVIFNIFGAGSNASATTLDWDMAELMRNPRVMKKAQDEVRQVFGKKGLVNESLINEMKYLKFVVNETLRLHPPASLLVPRESRKKCEINGYEIPMKTRIIVHAWEIGRDPKYWIESESFMPERFVDFKGNNFEYIPFGAGRRICPGMSFGLVSVELPLAIFLLYHFDWNLPNGMKHEQLDMTERFGIIISRKKDLCRIQVYIKGTGVDGRIVKADHIKDLVNTYFSYSSPIIMTLYMEFQQIVPSFEVLLFSVFMFIVVSILLKRAQTTSNNSASKLPPGPWRLPFLGNLHQLLGPFPHHTLRDLAQKHGPFMYLKIGQVPTIVVSSPEYAKEVMKTHDISFASRPKTLVAKTVSYDSTDISFAPYGEYWRELRKICLQELLSPSRVKTFYPIREEEAFNIVKDIASKVGSPINLSKMTRRLSYSITSRAAFGNKSNDHDEFISIMEEIVKLSGGFAFGDVFPSLSFLDWYNFSKFNHYKLRAAIIVERIIKLHTDQDKEIKSSTKKSGEEEDLVDVLLKFHKSEDHHKFTLTRDNLKAIIFNIFGAGSDTSATTIDWAMAEMMRNPRVMKKAQDEVRQVFDEKGLVDESSINEMKYLKSVVKETLRLHPPVAMLIPRESREKCEINGYEIPTKTRIIVNAWAIGRDSKHWIEPESFVPERFVDSSIDFKGNNFEYIPFGSGRRICPGISFGLINVELPLAFLLYHFDWNLPNGLKNEQLDMTERFGLAFDDRLGGCIDQTERLEKKLRREGERGLWVSPREGVGPPSSLGVKQRAAFGNKSNDHDECISIMEEIVKLSGGFAFGDLFPSLSYLDWYTLTGSDTSATIIEWAIAEMMRNPRAMKKAQDEVRQVFGEKGSVDESSINEMKYLKSIVKETLSILLKRGQTRNNPASKLPPGPWRLPFLGNLHQLLGPLPHQTFRDLAKKHGPIMYLEVGQVPTVVVSSREYAKEVLKVHDNALASRPDTLATRILSYDGTDLTFAPHGQYWKEVRKICVQELLTSSRVKTYQSIREEESFNIVKDIASKVGSPINLTKMLKTLSYSITYKTAFGNQRSDHGEFISLMKEIVQWSAGFAFGDLFPSLSFLDWYTISKLTHLRRKSSRIVERIINSHTDQDKEIKSHTKKSEEEEKFVDVLLRFHEREDPNDKFTLTMDNIKAIIPNIFGAGSDTSAVTIESAMAEMMRNPRVMKKAQDEVREIFGKKGLDESSINEMKYLKLVIKEVLRLHPPASMLVPRESREKCEINGYEIPTKTRIIVNAWAIGRDPKYWIEPESFMPERFVDSSIDFKGNNFEYIPFGAGRRICPGISFALSNVELPLAFLLYHFDWKLPDGMKPEQLDMTDRFGIRAETSNSSASKLPPGPWRLPFLGNLHQLLGPLPHHTFRNLAKKHGPFMYLKIGQVPTIVVSSPEYAKEVMKVHDNALASRPNNLVTQILAYNGTDIIFAPYGQYWKEVKKICVQELLTLSRVKTFQPIREEESFNIVKNIASKVGSPINLTQMLKSLSYSIIARAAFGEKRSDHDDFVYIMKETVKLSAGFAFGDVFPSLSFLDWYTISKFKDLKLRSSRIVDRIIKLHIDDQDKDNLKKSGEEEDLVDVLLSIFGAGSDTSSVTMELAMAEMMRNPRVMKKAQDEVREVFAEKGFVDESSINEMTYLKSVVKETLRLHPPAAMLFPRESREKCDINGYEIPMKTKILVNAWAIGRDPKYWTEPESFMPERFLESSIDFKGNNFEFIPFGAGRRICPGISFALTSIELPLAFLLYHFDWKLPNGMKPEELDMTERFGITVCRKKDLYLIPSKYEPPSMAKAMNINILLKRAQTSNNSASKLPPGPWRLPFVGNLHQLLGTFPHHTLRDLAKKHGPFMYLKIGQVPTIVVSSPEYAKEVMKTHDIALASRPQTLASKTMAFDHSTDIIFAPYSEYWRELRKICSQELLSPSRVRSFQPIREEESINMVKDIASSKVGSPINLTQMITFLSYSITSRAAFGNKSSDHEEFISIVEEILKLSGGFAFGDVFPSLSFLDWYTLSKYKDCKLRLSRILERIVNLHIDQGKDIKSSTKKSGREEDLVDVLLRFHKCEDHKFTLTNENIKAVICDIFAGGSETSATTINWAMAEMMRNPRVMNKAQEEVRQVFGEKGLVSESLINEMKYLKSVVKETLSDQIRKNWKGRDLQWLSLGGLGLGLGVPNQEEDMHAQRKEEEGVFSSAEYAKEIMRTHDVVFASRPQTLAAKIMASDCTDIAFAPYGEYWKQLRKISMKELLSPARVQTFQPIREEELFKLVQGIASNAGLPINITQMVKDSTNSIISRAAFGRNVGKGGRNEDFIDALLKFHDKNSTDLGLTLTIDNIKAVIWDIFVAGSLSSSSTVDWAMVEMMRNPKVMKKTQDEVREVFGKKGLVDESLINEMKYLKSVVKETLRLHPPAPLLLPRESSEKCEINGYEIPMKTRVMVNIWAIGRDSKYWIEPLSFMPERFVDCSIDFRGNNFEFIPFGAGRRICPGMLFGLKNVELSLALLLYHFDWTLPKGMKPEDLDMTELSAITLQRKDDLYLIPNNYV</sequence>
<comment type="cofactor">
    <cofactor evidence="1">
        <name>heme</name>
        <dbReference type="ChEBI" id="CHEBI:30413"/>
    </cofactor>
</comment>
<evidence type="ECO:0000259" key="10">
    <source>
        <dbReference type="PROSITE" id="PS50011"/>
    </source>
</evidence>
<feature type="transmembrane region" description="Helical" evidence="9">
    <location>
        <begin position="987"/>
        <end position="1008"/>
    </location>
</feature>
<dbReference type="InterPro" id="IPR017972">
    <property type="entry name" value="Cyt_P450_CS"/>
</dbReference>
<feature type="region of interest" description="Disordered" evidence="8">
    <location>
        <begin position="279"/>
        <end position="305"/>
    </location>
</feature>
<feature type="compositionally biased region" description="Basic and acidic residues" evidence="8">
    <location>
        <begin position="279"/>
        <end position="290"/>
    </location>
</feature>
<feature type="domain" description="Protein kinase" evidence="10">
    <location>
        <begin position="26"/>
        <end position="384"/>
    </location>
</feature>
<dbReference type="InterPro" id="IPR036396">
    <property type="entry name" value="Cyt_P450_sf"/>
</dbReference>
<dbReference type="InterPro" id="IPR002401">
    <property type="entry name" value="Cyt_P450_E_grp-I"/>
</dbReference>
<keyword evidence="9" id="KW-1133">Transmembrane helix</keyword>
<dbReference type="GO" id="GO:0016705">
    <property type="term" value="F:oxidoreductase activity, acting on paired donors, with incorporation or reduction of molecular oxygen"/>
    <property type="evidence" value="ECO:0007669"/>
    <property type="project" value="InterPro"/>
</dbReference>
<dbReference type="PROSITE" id="PS00086">
    <property type="entry name" value="CYTOCHROME_P450"/>
    <property type="match status" value="6"/>
</dbReference>
<evidence type="ECO:0000256" key="5">
    <source>
        <dbReference type="ARBA" id="ARBA00023002"/>
    </source>
</evidence>
<dbReference type="FunFam" id="1.10.630.10:FF:000043">
    <property type="entry name" value="Cytochrome P450 99A2"/>
    <property type="match status" value="1"/>
</dbReference>
<dbReference type="Gene3D" id="1.10.630.10">
    <property type="entry name" value="Cytochrome P450"/>
    <property type="match status" value="10"/>
</dbReference>
<evidence type="ECO:0000256" key="1">
    <source>
        <dbReference type="ARBA" id="ARBA00001971"/>
    </source>
</evidence>
<dbReference type="FunFam" id="1.10.630.10:FF:000126">
    <property type="entry name" value="Predicted protein"/>
    <property type="match status" value="3"/>
</dbReference>
<dbReference type="PROSITE" id="PS50011">
    <property type="entry name" value="PROTEIN_KINASE_DOM"/>
    <property type="match status" value="1"/>
</dbReference>
<evidence type="ECO:0000256" key="2">
    <source>
        <dbReference type="ARBA" id="ARBA00010617"/>
    </source>
</evidence>
<dbReference type="GO" id="GO:0005524">
    <property type="term" value="F:ATP binding"/>
    <property type="evidence" value="ECO:0007669"/>
    <property type="project" value="InterPro"/>
</dbReference>
<keyword evidence="9" id="KW-0472">Membrane</keyword>
<evidence type="ECO:0000256" key="3">
    <source>
        <dbReference type="ARBA" id="ARBA00022617"/>
    </source>
</evidence>
<feature type="non-terminal residue" evidence="11">
    <location>
        <position position="1"/>
    </location>
</feature>
<dbReference type="GO" id="GO:0004672">
    <property type="term" value="F:protein kinase activity"/>
    <property type="evidence" value="ECO:0007669"/>
    <property type="project" value="InterPro"/>
</dbReference>
<dbReference type="CDD" id="cd11072">
    <property type="entry name" value="CYP71-like"/>
    <property type="match status" value="4"/>
</dbReference>
<dbReference type="Gene3D" id="1.10.510.10">
    <property type="entry name" value="Transferase(Phosphotransferase) domain 1"/>
    <property type="match status" value="1"/>
</dbReference>
<keyword evidence="9" id="KW-0812">Transmembrane</keyword>
<dbReference type="PANTHER" id="PTHR47955">
    <property type="entry name" value="CYTOCHROME P450 FAMILY 71 PROTEIN"/>
    <property type="match status" value="1"/>
</dbReference>
<evidence type="ECO:0000256" key="7">
    <source>
        <dbReference type="ARBA" id="ARBA00023033"/>
    </source>
</evidence>
<dbReference type="GO" id="GO:0020037">
    <property type="term" value="F:heme binding"/>
    <property type="evidence" value="ECO:0007669"/>
    <property type="project" value="InterPro"/>
</dbReference>
<dbReference type="PANTHER" id="PTHR47955:SF8">
    <property type="entry name" value="CYTOCHROME P450 71D11-LIKE"/>
    <property type="match status" value="1"/>
</dbReference>
<keyword evidence="7" id="KW-0503">Monooxygenase</keyword>
<keyword evidence="3" id="KW-0349">Heme</keyword>
<reference evidence="11 12" key="1">
    <citation type="journal article" date="2020" name="bioRxiv">
        <title>Sequence and annotation of 42 cannabis genomes reveals extensive copy number variation in cannabinoid synthesis and pathogen resistance genes.</title>
        <authorList>
            <person name="Mckernan K.J."/>
            <person name="Helbert Y."/>
            <person name="Kane L.T."/>
            <person name="Ebling H."/>
            <person name="Zhang L."/>
            <person name="Liu B."/>
            <person name="Eaton Z."/>
            <person name="Mclaughlin S."/>
            <person name="Kingan S."/>
            <person name="Baybayan P."/>
            <person name="Concepcion G."/>
            <person name="Jordan M."/>
            <person name="Riva A."/>
            <person name="Barbazuk W."/>
            <person name="Harkins T."/>
        </authorList>
    </citation>
    <scope>NUCLEOTIDE SEQUENCE [LARGE SCALE GENOMIC DNA]</scope>
    <source>
        <strain evidence="12">cv. Jamaican Lion 4</strain>
        <tissue evidence="11">Leaf</tissue>
    </source>
</reference>
<comment type="caution">
    <text evidence="11">The sequence shown here is derived from an EMBL/GenBank/DDBJ whole genome shotgun (WGS) entry which is preliminary data.</text>
</comment>
<evidence type="ECO:0000256" key="4">
    <source>
        <dbReference type="ARBA" id="ARBA00022723"/>
    </source>
</evidence>
<dbReference type="Pfam" id="PF00067">
    <property type="entry name" value="p450"/>
    <property type="match status" value="10"/>
</dbReference>
<dbReference type="InterPro" id="IPR000719">
    <property type="entry name" value="Prot_kinase_dom"/>
</dbReference>
<accession>A0A7J6H7F2</accession>
<keyword evidence="12" id="KW-1185">Reference proteome</keyword>
<dbReference type="Proteomes" id="UP000583929">
    <property type="component" value="Unassembled WGS sequence"/>
</dbReference>
<keyword evidence="5" id="KW-0560">Oxidoreductase</keyword>
<dbReference type="PRINTS" id="PR00385">
    <property type="entry name" value="P450"/>
</dbReference>
<dbReference type="SUPFAM" id="SSF48264">
    <property type="entry name" value="Cytochrome P450"/>
    <property type="match status" value="8"/>
</dbReference>
<evidence type="ECO:0000256" key="8">
    <source>
        <dbReference type="SAM" id="MobiDB-lite"/>
    </source>
</evidence>
<organism evidence="11 12">
    <name type="scientific">Cannabis sativa</name>
    <name type="common">Hemp</name>
    <name type="synonym">Marijuana</name>
    <dbReference type="NCBI Taxonomy" id="3483"/>
    <lineage>
        <taxon>Eukaryota</taxon>
        <taxon>Viridiplantae</taxon>
        <taxon>Streptophyta</taxon>
        <taxon>Embryophyta</taxon>
        <taxon>Tracheophyta</taxon>
        <taxon>Spermatophyta</taxon>
        <taxon>Magnoliopsida</taxon>
        <taxon>eudicotyledons</taxon>
        <taxon>Gunneridae</taxon>
        <taxon>Pentapetalae</taxon>
        <taxon>rosids</taxon>
        <taxon>fabids</taxon>
        <taxon>Rosales</taxon>
        <taxon>Cannabaceae</taxon>
        <taxon>Cannabis</taxon>
    </lineage>
</organism>
<comment type="similarity">
    <text evidence="2">Belongs to the cytochrome P450 family.</text>
</comment>
<dbReference type="InterPro" id="IPR011009">
    <property type="entry name" value="Kinase-like_dom_sf"/>
</dbReference>
<name>A0A7J6H7F2_CANSA</name>
<keyword evidence="6" id="KW-0408">Iron</keyword>
<keyword evidence="4" id="KW-0479">Metal-binding</keyword>
<dbReference type="EMBL" id="JAATIQ010000060">
    <property type="protein sequence ID" value="KAF4391222.1"/>
    <property type="molecule type" value="Genomic_DNA"/>
</dbReference>
<dbReference type="FunFam" id="1.10.630.10:FF:000008">
    <property type="entry name" value="Cytochrome P450 71D8"/>
    <property type="match status" value="2"/>
</dbReference>
<proteinExistence type="inferred from homology"/>
<evidence type="ECO:0000313" key="11">
    <source>
        <dbReference type="EMBL" id="KAF4391222.1"/>
    </source>
</evidence>
<dbReference type="InterPro" id="IPR001128">
    <property type="entry name" value="Cyt_P450"/>
</dbReference>